<evidence type="ECO:0000313" key="3">
    <source>
        <dbReference type="Proteomes" id="UP000274920"/>
    </source>
</evidence>
<keyword evidence="3" id="KW-1185">Reference proteome</keyword>
<dbReference type="Proteomes" id="UP000274920">
    <property type="component" value="Unassembled WGS sequence"/>
</dbReference>
<evidence type="ECO:0000256" key="1">
    <source>
        <dbReference type="SAM" id="Phobius"/>
    </source>
</evidence>
<evidence type="ECO:0000313" key="2">
    <source>
        <dbReference type="EMBL" id="RRK33219.1"/>
    </source>
</evidence>
<feature type="transmembrane region" description="Helical" evidence="1">
    <location>
        <begin position="22"/>
        <end position="41"/>
    </location>
</feature>
<dbReference type="Pfam" id="PF09551">
    <property type="entry name" value="Spore_II_R"/>
    <property type="match status" value="1"/>
</dbReference>
<keyword evidence="1" id="KW-0812">Transmembrane</keyword>
<accession>A0A3R8JQX0</accession>
<gene>
    <name evidence="2" type="primary">spoIIR</name>
    <name evidence="2" type="ORF">EBB54_19140</name>
</gene>
<proteinExistence type="predicted"/>
<dbReference type="InterPro" id="IPR014202">
    <property type="entry name" value="Spore_II_R"/>
</dbReference>
<organism evidence="2 3">
    <name type="scientific">Schaedlerella arabinosiphila</name>
    <dbReference type="NCBI Taxonomy" id="2044587"/>
    <lineage>
        <taxon>Bacteria</taxon>
        <taxon>Bacillati</taxon>
        <taxon>Bacillota</taxon>
        <taxon>Clostridia</taxon>
        <taxon>Lachnospirales</taxon>
        <taxon>Lachnospiraceae</taxon>
        <taxon>Schaedlerella</taxon>
    </lineage>
</organism>
<dbReference type="EMBL" id="RHJS01000002">
    <property type="protein sequence ID" value="RRK33219.1"/>
    <property type="molecule type" value="Genomic_DNA"/>
</dbReference>
<reference evidence="2" key="1">
    <citation type="submission" date="2018-10" db="EMBL/GenBank/DDBJ databases">
        <title>Schaedlerella arabinophila gen. nov. sp. nov., isolated from the mouse intestinal tract and comparative analysis with the genome of the closely related altered Schaedler flora strain ASF502.</title>
        <authorList>
            <person name="Miyake S."/>
            <person name="Soh M."/>
            <person name="Seedorf H."/>
        </authorList>
    </citation>
    <scope>NUCLEOTIDE SEQUENCE [LARGE SCALE GENOMIC DNA]</scope>
    <source>
        <strain evidence="2">DSM 106076</strain>
    </source>
</reference>
<sequence length="227" mass="26467">MEEYRADRYKTEGIGSRNPERYMILVLSLLLAALVTWFVMWRSGMAAEGRMQEHLAEEVLRFHILANSDSEEDQTLKLTVRDGILDFLEGEMPETLDVRETVRWIRRHADELEDVGREIVSKEGYDYPVHAAVTTCWFPDRTYGDMTFPAGNYEALRIELGDAKGHNWWCVLYPSLCFLDAANAVVPEEGKQKLQNVLTEEEYAQITTETDFRIKWYFLERGKDKKQ</sequence>
<dbReference type="RefSeq" id="WP_125128542.1">
    <property type="nucleotide sequence ID" value="NZ_CASCYM010000002.1"/>
</dbReference>
<dbReference type="NCBIfam" id="TIGR02837">
    <property type="entry name" value="spore_II_R"/>
    <property type="match status" value="1"/>
</dbReference>
<protein>
    <submittedName>
        <fullName evidence="2">Stage II sporulation protein R</fullName>
    </submittedName>
</protein>
<keyword evidence="1" id="KW-0472">Membrane</keyword>
<comment type="caution">
    <text evidence="2">The sequence shown here is derived from an EMBL/GenBank/DDBJ whole genome shotgun (WGS) entry which is preliminary data.</text>
</comment>
<keyword evidence="1" id="KW-1133">Transmembrane helix</keyword>
<name>A0A3R8JQX0_9FIRM</name>
<dbReference type="AlphaFoldDB" id="A0A3R8JQX0"/>